<dbReference type="InterPro" id="IPR050398">
    <property type="entry name" value="HssS/ArlS-like"/>
</dbReference>
<feature type="transmembrane region" description="Helical" evidence="14">
    <location>
        <begin position="14"/>
        <end position="37"/>
    </location>
</feature>
<comment type="catalytic activity">
    <reaction evidence="1">
        <text>ATP + protein L-histidine = ADP + protein N-phospho-L-histidine.</text>
        <dbReference type="EC" id="2.7.13.3"/>
    </reaction>
</comment>
<dbReference type="SMART" id="SM00304">
    <property type="entry name" value="HAMP"/>
    <property type="match status" value="1"/>
</dbReference>
<accession>A0A4R2N8A4</accession>
<dbReference type="NCBIfam" id="NF007007">
    <property type="entry name" value="PRK09470.1"/>
    <property type="match status" value="1"/>
</dbReference>
<dbReference type="InterPro" id="IPR005467">
    <property type="entry name" value="His_kinase_dom"/>
</dbReference>
<keyword evidence="10" id="KW-0067">ATP-binding</keyword>
<dbReference type="OrthoDB" id="9804645at2"/>
<dbReference type="PANTHER" id="PTHR45528">
    <property type="entry name" value="SENSOR HISTIDINE KINASE CPXA"/>
    <property type="match status" value="1"/>
</dbReference>
<dbReference type="CDD" id="cd06225">
    <property type="entry name" value="HAMP"/>
    <property type="match status" value="1"/>
</dbReference>
<name>A0A4R2N8A4_9PAST</name>
<dbReference type="Pfam" id="PF00672">
    <property type="entry name" value="HAMP"/>
    <property type="match status" value="1"/>
</dbReference>
<keyword evidence="8" id="KW-0547">Nucleotide-binding</keyword>
<dbReference type="GO" id="GO:0005886">
    <property type="term" value="C:plasma membrane"/>
    <property type="evidence" value="ECO:0007669"/>
    <property type="project" value="UniProtKB-SubCell"/>
</dbReference>
<dbReference type="Gene3D" id="1.10.287.130">
    <property type="match status" value="1"/>
</dbReference>
<dbReference type="Gene3D" id="6.10.340.10">
    <property type="match status" value="1"/>
</dbReference>
<dbReference type="InterPro" id="IPR038515">
    <property type="entry name" value="CpxA_peri_sf"/>
</dbReference>
<dbReference type="GO" id="GO:0005524">
    <property type="term" value="F:ATP binding"/>
    <property type="evidence" value="ECO:0007669"/>
    <property type="project" value="UniProtKB-KW"/>
</dbReference>
<evidence type="ECO:0000313" key="17">
    <source>
        <dbReference type="EMBL" id="TCP17207.1"/>
    </source>
</evidence>
<evidence type="ECO:0000259" key="15">
    <source>
        <dbReference type="PROSITE" id="PS50109"/>
    </source>
</evidence>
<keyword evidence="5" id="KW-0597">Phosphoprotein</keyword>
<evidence type="ECO:0000256" key="13">
    <source>
        <dbReference type="ARBA" id="ARBA00023136"/>
    </source>
</evidence>
<dbReference type="InterPro" id="IPR003594">
    <property type="entry name" value="HATPase_dom"/>
</dbReference>
<dbReference type="CDD" id="cd00082">
    <property type="entry name" value="HisKA"/>
    <property type="match status" value="1"/>
</dbReference>
<evidence type="ECO:0000256" key="10">
    <source>
        <dbReference type="ARBA" id="ARBA00022840"/>
    </source>
</evidence>
<evidence type="ECO:0000259" key="16">
    <source>
        <dbReference type="PROSITE" id="PS50885"/>
    </source>
</evidence>
<dbReference type="InterPro" id="IPR003660">
    <property type="entry name" value="HAMP_dom"/>
</dbReference>
<evidence type="ECO:0000256" key="5">
    <source>
        <dbReference type="ARBA" id="ARBA00022553"/>
    </source>
</evidence>
<evidence type="ECO:0000256" key="11">
    <source>
        <dbReference type="ARBA" id="ARBA00022989"/>
    </source>
</evidence>
<dbReference type="SMART" id="SM00387">
    <property type="entry name" value="HATPase_c"/>
    <property type="match status" value="1"/>
</dbReference>
<evidence type="ECO:0000256" key="8">
    <source>
        <dbReference type="ARBA" id="ARBA00022741"/>
    </source>
</evidence>
<comment type="caution">
    <text evidence="17">The sequence shown here is derived from an EMBL/GenBank/DDBJ whole genome shotgun (WGS) entry which is preliminary data.</text>
</comment>
<evidence type="ECO:0000256" key="1">
    <source>
        <dbReference type="ARBA" id="ARBA00000085"/>
    </source>
</evidence>
<gene>
    <name evidence="17" type="ORF">EV693_10772</name>
</gene>
<dbReference type="EC" id="2.7.13.3" evidence="3"/>
<evidence type="ECO:0000313" key="18">
    <source>
        <dbReference type="Proteomes" id="UP000295537"/>
    </source>
</evidence>
<dbReference type="SMART" id="SM00388">
    <property type="entry name" value="HisKA"/>
    <property type="match status" value="1"/>
</dbReference>
<keyword evidence="12" id="KW-0902">Two-component regulatory system</keyword>
<keyword evidence="4" id="KW-1003">Cell membrane</keyword>
<keyword evidence="9 17" id="KW-0418">Kinase</keyword>
<keyword evidence="18" id="KW-1185">Reference proteome</keyword>
<dbReference type="RefSeq" id="WP_132501430.1">
    <property type="nucleotide sequence ID" value="NZ_LVXA01000001.1"/>
</dbReference>
<keyword evidence="7 14" id="KW-0812">Transmembrane</keyword>
<dbReference type="InterPro" id="IPR004358">
    <property type="entry name" value="Sig_transdc_His_kin-like_C"/>
</dbReference>
<dbReference type="SUPFAM" id="SSF47384">
    <property type="entry name" value="Homodimeric domain of signal transducing histidine kinase"/>
    <property type="match status" value="1"/>
</dbReference>
<keyword evidence="6" id="KW-0808">Transferase</keyword>
<evidence type="ECO:0000256" key="4">
    <source>
        <dbReference type="ARBA" id="ARBA00022475"/>
    </source>
</evidence>
<evidence type="ECO:0000256" key="9">
    <source>
        <dbReference type="ARBA" id="ARBA00022777"/>
    </source>
</evidence>
<dbReference type="Gene3D" id="3.30.565.10">
    <property type="entry name" value="Histidine kinase-like ATPase, C-terminal domain"/>
    <property type="match status" value="1"/>
</dbReference>
<dbReference type="AlphaFoldDB" id="A0A4R2N8A4"/>
<dbReference type="PANTHER" id="PTHR45528:SF1">
    <property type="entry name" value="SENSOR HISTIDINE KINASE CPXA"/>
    <property type="match status" value="1"/>
</dbReference>
<dbReference type="EMBL" id="SLXJ01000007">
    <property type="protein sequence ID" value="TCP17207.1"/>
    <property type="molecule type" value="Genomic_DNA"/>
</dbReference>
<dbReference type="Pfam" id="PF02518">
    <property type="entry name" value="HATPase_c"/>
    <property type="match status" value="1"/>
</dbReference>
<dbReference type="InterPro" id="IPR003661">
    <property type="entry name" value="HisK_dim/P_dom"/>
</dbReference>
<proteinExistence type="predicted"/>
<dbReference type="SUPFAM" id="SSF55874">
    <property type="entry name" value="ATPase domain of HSP90 chaperone/DNA topoisomerase II/histidine kinase"/>
    <property type="match status" value="1"/>
</dbReference>
<evidence type="ECO:0000256" key="14">
    <source>
        <dbReference type="SAM" id="Phobius"/>
    </source>
</evidence>
<evidence type="ECO:0000256" key="2">
    <source>
        <dbReference type="ARBA" id="ARBA00004651"/>
    </source>
</evidence>
<protein>
    <recommendedName>
        <fullName evidence="3">histidine kinase</fullName>
        <ecNumber evidence="3">2.7.13.3</ecNumber>
    </recommendedName>
</protein>
<dbReference type="InterPro" id="IPR058125">
    <property type="entry name" value="CpxA"/>
</dbReference>
<dbReference type="PROSITE" id="PS50885">
    <property type="entry name" value="HAMP"/>
    <property type="match status" value="1"/>
</dbReference>
<keyword evidence="11 14" id="KW-1133">Transmembrane helix</keyword>
<dbReference type="InterPro" id="IPR036097">
    <property type="entry name" value="HisK_dim/P_sf"/>
</dbReference>
<evidence type="ECO:0000256" key="6">
    <source>
        <dbReference type="ARBA" id="ARBA00022679"/>
    </source>
</evidence>
<evidence type="ECO:0000256" key="3">
    <source>
        <dbReference type="ARBA" id="ARBA00012438"/>
    </source>
</evidence>
<dbReference type="Pfam" id="PF00512">
    <property type="entry name" value="HisKA"/>
    <property type="match status" value="1"/>
</dbReference>
<feature type="domain" description="Histidine kinase" evidence="15">
    <location>
        <begin position="248"/>
        <end position="461"/>
    </location>
</feature>
<dbReference type="InterPro" id="IPR036890">
    <property type="entry name" value="HATPase_C_sf"/>
</dbReference>
<dbReference type="Proteomes" id="UP000295537">
    <property type="component" value="Unassembled WGS sequence"/>
</dbReference>
<dbReference type="PRINTS" id="PR00344">
    <property type="entry name" value="BCTRLSENSOR"/>
</dbReference>
<evidence type="ECO:0000256" key="7">
    <source>
        <dbReference type="ARBA" id="ARBA00022692"/>
    </source>
</evidence>
<feature type="domain" description="HAMP" evidence="16">
    <location>
        <begin position="186"/>
        <end position="240"/>
    </location>
</feature>
<reference evidence="17 18" key="1">
    <citation type="submission" date="2019-03" db="EMBL/GenBank/DDBJ databases">
        <title>Genomic Encyclopedia of Type Strains, Phase IV (KMG-IV): sequencing the most valuable type-strain genomes for metagenomic binning, comparative biology and taxonomic classification.</title>
        <authorList>
            <person name="Goeker M."/>
        </authorList>
    </citation>
    <scope>NUCLEOTIDE SEQUENCE [LARGE SCALE GENOMIC DNA]</scope>
    <source>
        <strain evidence="17 18">DSM 16380</strain>
    </source>
</reference>
<dbReference type="PROSITE" id="PS50109">
    <property type="entry name" value="HIS_KIN"/>
    <property type="match status" value="1"/>
</dbReference>
<dbReference type="FunFam" id="3.30.565.10:FF:000011">
    <property type="entry name" value="Sensor histidine kinase CpxA"/>
    <property type="match status" value="1"/>
</dbReference>
<organism evidence="17 18">
    <name type="scientific">Nicoletella semolina</name>
    <dbReference type="NCBI Taxonomy" id="271160"/>
    <lineage>
        <taxon>Bacteria</taxon>
        <taxon>Pseudomonadati</taxon>
        <taxon>Pseudomonadota</taxon>
        <taxon>Gammaproteobacteria</taxon>
        <taxon>Pasteurellales</taxon>
        <taxon>Pasteurellaceae</taxon>
        <taxon>Nicoletella</taxon>
    </lineage>
</organism>
<keyword evidence="13 14" id="KW-0472">Membrane</keyword>
<dbReference type="GO" id="GO:0000155">
    <property type="term" value="F:phosphorelay sensor kinase activity"/>
    <property type="evidence" value="ECO:0007669"/>
    <property type="project" value="InterPro"/>
</dbReference>
<dbReference type="Gene3D" id="3.30.450.210">
    <property type="entry name" value="Two-component sensor protein CpxA, periplasmic domain"/>
    <property type="match status" value="1"/>
</dbReference>
<sequence>MRKRFNQLKTLRNYLAYQIFVSFFGTIAIVLGIALLLPNFDTRSFNSIEDDQRFFFTNESLYTQQEYNLDEVFQRNLSVTTLNGFEVILLEKQTGLVSGISGNQLKALQAFIFKADNPYAPLQRRFDAIEIYGPFLVESSTNHYLQYFIKKVDPQREFINSMFDSPWLMLLILLLVSTPLLLWLSWRIAKPVKALRLTANAVATGNLTINPDLETRGINELREVGKSFNRMITSLEKLTSYQQGLLSNISHELKTPLTRMQLAVSLLRRRNGESNELIRIENEIQKLDTMIHDLLILSRQQVNQHLEREIFSINKIWEDVLEDAKFELEQNNIHFYIQQRISYPERHFINGNVGLLASAVENVIRNAQKYAYQCVKVMMYIDKSELLILIDDDGIGVPEDQYEEIFRPFYRVEADRARQTGGTGLGLAIVLNAVKQHKGTAIAEKSPLGGLRIKLQLPLWVE</sequence>
<evidence type="ECO:0000256" key="12">
    <source>
        <dbReference type="ARBA" id="ARBA00023012"/>
    </source>
</evidence>
<comment type="subcellular location">
    <subcellularLocation>
        <location evidence="2">Cell membrane</location>
        <topology evidence="2">Multi-pass membrane protein</topology>
    </subcellularLocation>
</comment>
<dbReference type="SUPFAM" id="SSF158472">
    <property type="entry name" value="HAMP domain-like"/>
    <property type="match status" value="1"/>
</dbReference>
<feature type="transmembrane region" description="Helical" evidence="14">
    <location>
        <begin position="167"/>
        <end position="186"/>
    </location>
</feature>